<evidence type="ECO:0000313" key="2">
    <source>
        <dbReference type="EMBL" id="MFK2929747.1"/>
    </source>
</evidence>
<comment type="caution">
    <text evidence="2">The sequence shown here is derived from an EMBL/GenBank/DDBJ whole genome shotgun (WGS) entry which is preliminary data.</text>
</comment>
<proteinExistence type="predicted"/>
<dbReference type="Proteomes" id="UP001620397">
    <property type="component" value="Unassembled WGS sequence"/>
</dbReference>
<gene>
    <name evidence="2" type="ORF">ISP14_02970</name>
</gene>
<keyword evidence="3" id="KW-1185">Reference proteome</keyword>
<evidence type="ECO:0000313" key="3">
    <source>
        <dbReference type="Proteomes" id="UP001620397"/>
    </source>
</evidence>
<accession>A0ABW8KEZ5</accession>
<sequence length="106" mass="12233">MTHRIPAKNRLSLQAKFARLAEKSKPSKRAQTRKIFHELFHEIEQCLANGKTLTEARELFNEIAKTCVCARTFTNLLNAERRHRQEDHGRSHAAVESLTLTTHGRE</sequence>
<feature type="region of interest" description="Disordered" evidence="1">
    <location>
        <begin position="83"/>
        <end position="106"/>
    </location>
</feature>
<protein>
    <submittedName>
        <fullName evidence="2">Uncharacterized protein</fullName>
    </submittedName>
</protein>
<dbReference type="RefSeq" id="WP_404536173.1">
    <property type="nucleotide sequence ID" value="NZ_JADIKL010000002.1"/>
</dbReference>
<evidence type="ECO:0000256" key="1">
    <source>
        <dbReference type="SAM" id="MobiDB-lite"/>
    </source>
</evidence>
<name>A0ABW8KEZ5_9GAMM</name>
<dbReference type="EMBL" id="JADIKL010000002">
    <property type="protein sequence ID" value="MFK2929747.1"/>
    <property type="molecule type" value="Genomic_DNA"/>
</dbReference>
<reference evidence="2 3" key="1">
    <citation type="submission" date="2020-10" db="EMBL/GenBank/DDBJ databases">
        <title>Phylogeny of dyella-like bacteria.</title>
        <authorList>
            <person name="Fu J."/>
        </authorList>
    </citation>
    <scope>NUCLEOTIDE SEQUENCE [LARGE SCALE GENOMIC DNA]</scope>
    <source>
        <strain evidence="2 3">DKC-1</strain>
    </source>
</reference>
<organism evidence="2 3">
    <name type="scientific">Dyella agri</name>
    <dbReference type="NCBI Taxonomy" id="1926869"/>
    <lineage>
        <taxon>Bacteria</taxon>
        <taxon>Pseudomonadati</taxon>
        <taxon>Pseudomonadota</taxon>
        <taxon>Gammaproteobacteria</taxon>
        <taxon>Lysobacterales</taxon>
        <taxon>Rhodanobacteraceae</taxon>
        <taxon>Dyella</taxon>
    </lineage>
</organism>